<dbReference type="AlphaFoldDB" id="A0A2S4HFK6"/>
<evidence type="ECO:0000313" key="3">
    <source>
        <dbReference type="Proteomes" id="UP000237222"/>
    </source>
</evidence>
<organism evidence="2 3">
    <name type="scientific">Zhongshania marina</name>
    <dbReference type="NCBI Taxonomy" id="2304603"/>
    <lineage>
        <taxon>Bacteria</taxon>
        <taxon>Pseudomonadati</taxon>
        <taxon>Pseudomonadota</taxon>
        <taxon>Gammaproteobacteria</taxon>
        <taxon>Cellvibrionales</taxon>
        <taxon>Spongiibacteraceae</taxon>
        <taxon>Zhongshania</taxon>
    </lineage>
</organism>
<dbReference type="Proteomes" id="UP000237222">
    <property type="component" value="Unassembled WGS sequence"/>
</dbReference>
<dbReference type="Pfam" id="PF12094">
    <property type="entry name" value="DUF3570"/>
    <property type="match status" value="1"/>
</dbReference>
<protein>
    <recommendedName>
        <fullName evidence="4">DUF3570 domain-containing protein</fullName>
    </recommendedName>
</protein>
<comment type="caution">
    <text evidence="2">The sequence shown here is derived from an EMBL/GenBank/DDBJ whole genome shotgun (WGS) entry which is preliminary data.</text>
</comment>
<sequence length="399" mass="44702">MSQNLKNKRALTALTSAALAIPGMSTSVQAASVLTETVVQYKASAYREADLDSSRLSGGSLERYEIDTQQVRAQMPLGEKTDASIEFMYETMSGASPWFILPGQDGPVQVMSGATIHEERKDLQAKVNHLLNDKTVISLIAGVSDEKDYFAVNAGVEALYEIPDTQLTLTAGLGYSDDELEPTDGTILPDRIERATRDSTTAFVGLSQILSKTTVVQGSLTYSLQRGFLSDPYKKVWIDDQAITINDSRPDDRNQFVAQARLRHFLPDLKAALHLDYRYFEDDWEVASSTIEAAWYQNLPGGWVFTPSLRYYTQSQAFFYAPYFFSARNDGFGSADYRLSPYGAISVKLRLEKRWQRFDLHAEWESYEASADYSLDSVDVENPALVEFDILSVGLNWRL</sequence>
<proteinExistence type="predicted"/>
<feature type="chain" id="PRO_5015623173" description="DUF3570 domain-containing protein" evidence="1">
    <location>
        <begin position="31"/>
        <end position="399"/>
    </location>
</feature>
<gene>
    <name evidence="2" type="ORF">C0068_10225</name>
</gene>
<dbReference type="InterPro" id="IPR021953">
    <property type="entry name" value="DUF3570"/>
</dbReference>
<dbReference type="EMBL" id="PQGG01000024">
    <property type="protein sequence ID" value="POP52774.1"/>
    <property type="molecule type" value="Genomic_DNA"/>
</dbReference>
<evidence type="ECO:0008006" key="4">
    <source>
        <dbReference type="Google" id="ProtNLM"/>
    </source>
</evidence>
<evidence type="ECO:0000256" key="1">
    <source>
        <dbReference type="SAM" id="SignalP"/>
    </source>
</evidence>
<evidence type="ECO:0000313" key="2">
    <source>
        <dbReference type="EMBL" id="POP52774.1"/>
    </source>
</evidence>
<name>A0A2S4HFK6_9GAMM</name>
<feature type="signal peptide" evidence="1">
    <location>
        <begin position="1"/>
        <end position="30"/>
    </location>
</feature>
<dbReference type="OrthoDB" id="5450709at2"/>
<dbReference type="SUPFAM" id="SSF56935">
    <property type="entry name" value="Porins"/>
    <property type="match status" value="1"/>
</dbReference>
<keyword evidence="1" id="KW-0732">Signal</keyword>
<dbReference type="RefSeq" id="WP_103684397.1">
    <property type="nucleotide sequence ID" value="NZ_PQGG01000024.1"/>
</dbReference>
<reference evidence="2" key="1">
    <citation type="submission" date="2018-01" db="EMBL/GenBank/DDBJ databases">
        <authorList>
            <person name="Yu X.-D."/>
        </authorList>
    </citation>
    <scope>NUCLEOTIDE SEQUENCE</scope>
    <source>
        <strain evidence="2">ZX-21</strain>
    </source>
</reference>
<accession>A0A2S4HFK6</accession>